<dbReference type="FunFam" id="3.40.910.10:FF:000002">
    <property type="entry name" value="Deoxyhypusine synthase"/>
    <property type="match status" value="1"/>
</dbReference>
<proteinExistence type="inferred from homology"/>
<organism evidence="4 5">
    <name type="scientific">Giardia intestinalis</name>
    <name type="common">Giardia lamblia</name>
    <dbReference type="NCBI Taxonomy" id="5741"/>
    <lineage>
        <taxon>Eukaryota</taxon>
        <taxon>Metamonada</taxon>
        <taxon>Diplomonadida</taxon>
        <taxon>Hexamitidae</taxon>
        <taxon>Giardiinae</taxon>
        <taxon>Giardia</taxon>
    </lineage>
</organism>
<sequence>VLVYLYVSVFKSLFFKDITFQRYNRSMDGIQHASDNVIRASDASCIEEKLEIHGLDLNKPENQSLDAILSNYARIGFSSTGFSKLCTEINRMYSWRLSDDPYDPNRSYPECPIARSKIRCKVFLGYTSNLVSSGLREYIRFLVQHSLVDVIVTSAGGVEEDIIKCLAPTYLGDWKTDGAMLRKNSINRIGNLLVPNDNYCLFEDWIIPIFDECVEQQRKGYHWTPSRLIWKLGERINDERSIAYWAYRNKIPIFCPAITDGSLGDMLFFHSYKNPGLIIDVVGDIRAMNMQAINSPKNGCIILGSGTIKHHILNANLFAGDGADFAVYINTAQEYDGSDAGATCDEAVSWGKISPTARPVKLCADATLVFPLLLHETILKKYKEDPEYWDSKKGGDPHECYWTQMENEVRESKRS</sequence>
<dbReference type="VEuPathDB" id="GiardiaDB:DHA2_15535"/>
<protein>
    <submittedName>
        <fullName evidence="4">Deoxyhypusine synthase</fullName>
    </submittedName>
</protein>
<evidence type="ECO:0000256" key="1">
    <source>
        <dbReference type="ARBA" id="ARBA00009892"/>
    </source>
</evidence>
<dbReference type="InterPro" id="IPR029035">
    <property type="entry name" value="DHS-like_NAD/FAD-binding_dom"/>
</dbReference>
<dbReference type="EMBL" id="AHGT01000035">
    <property type="protein sequence ID" value="ESU37018.1"/>
    <property type="molecule type" value="Genomic_DNA"/>
</dbReference>
<dbReference type="Gene3D" id="3.40.910.10">
    <property type="entry name" value="Deoxyhypusine synthase"/>
    <property type="match status" value="1"/>
</dbReference>
<gene>
    <name evidence="4" type="ORF">DHA2_15535</name>
</gene>
<keyword evidence="3" id="KW-0520">NAD</keyword>
<evidence type="ECO:0000313" key="4">
    <source>
        <dbReference type="EMBL" id="ESU37018.1"/>
    </source>
</evidence>
<evidence type="ECO:0000256" key="2">
    <source>
        <dbReference type="ARBA" id="ARBA00022679"/>
    </source>
</evidence>
<reference evidence="4 5" key="2">
    <citation type="journal article" date="2013" name="Genome Biol. Evol.">
        <title>Genome sequencing of Giardia lamblia genotypes A2 and B isolates (DH and GS) and comparative analysis with the genomes of genotypes A1 and E (WB and Pig).</title>
        <authorList>
            <person name="Adam R.D."/>
            <person name="Dahlstrom E.W."/>
            <person name="Martens C.A."/>
            <person name="Bruno D.P."/>
            <person name="Barbian K.D."/>
            <person name="Ricklefs S.M."/>
            <person name="Hernandez M.M."/>
            <person name="Narla N.P."/>
            <person name="Patel R.B."/>
            <person name="Porcella S.F."/>
            <person name="Nash T.E."/>
        </authorList>
    </citation>
    <scope>NUCLEOTIDE SEQUENCE [LARGE SCALE GENOMIC DNA]</scope>
    <source>
        <strain evidence="4 5">DH</strain>
    </source>
</reference>
<dbReference type="InterPro" id="IPR036982">
    <property type="entry name" value="Deoxyhypusine_synthase_sf"/>
</dbReference>
<dbReference type="VEuPathDB" id="GiardiaDB:GL50803_0015535"/>
<comment type="similarity">
    <text evidence="1">Belongs to the deoxyhypusine synthase family.</text>
</comment>
<reference evidence="5" key="1">
    <citation type="submission" date="2012-02" db="EMBL/GenBank/DDBJ databases">
        <title>Genome sequencing of Giardia lamblia Genotypes A2 and B isolates (DH and GS) and comparative analysis with the genomes of Genotypes A1 and E (WB and Pig).</title>
        <authorList>
            <person name="Adam R."/>
            <person name="Dahlstrom E."/>
            <person name="Martens C."/>
            <person name="Bruno D."/>
            <person name="Barbian K."/>
            <person name="Porcella S.F."/>
            <person name="Nash T."/>
        </authorList>
    </citation>
    <scope>NUCLEOTIDE SEQUENCE</scope>
    <source>
        <strain evidence="5">DH</strain>
    </source>
</reference>
<dbReference type="InterPro" id="IPR002773">
    <property type="entry name" value="Deoxyhypusine_synthase"/>
</dbReference>
<name>V6TDL8_GIAIN</name>
<dbReference type="GO" id="GO:0034038">
    <property type="term" value="F:deoxyhypusine synthase activity"/>
    <property type="evidence" value="ECO:0007669"/>
    <property type="project" value="TreeGrafter"/>
</dbReference>
<comment type="caution">
    <text evidence="4">The sequence shown here is derived from an EMBL/GenBank/DDBJ whole genome shotgun (WGS) entry which is preliminary data.</text>
</comment>
<evidence type="ECO:0000313" key="5">
    <source>
        <dbReference type="Proteomes" id="UP000018320"/>
    </source>
</evidence>
<dbReference type="AlphaFoldDB" id="V6TDL8"/>
<dbReference type="PANTHER" id="PTHR11703:SF0">
    <property type="entry name" value="DEOXYHYPUSINE SYNTHASE"/>
    <property type="match status" value="1"/>
</dbReference>
<dbReference type="VEuPathDB" id="GiardiaDB:GL50581_338"/>
<accession>V6TDL8</accession>
<dbReference type="VEuPathDB" id="GiardiaDB:QR46_4305"/>
<dbReference type="Pfam" id="PF01916">
    <property type="entry name" value="DS"/>
    <property type="match status" value="1"/>
</dbReference>
<keyword evidence="2" id="KW-0808">Transferase</keyword>
<evidence type="ECO:0000256" key="3">
    <source>
        <dbReference type="ARBA" id="ARBA00023027"/>
    </source>
</evidence>
<feature type="non-terminal residue" evidence="4">
    <location>
        <position position="1"/>
    </location>
</feature>
<dbReference type="Proteomes" id="UP000018320">
    <property type="component" value="Unassembled WGS sequence"/>
</dbReference>
<dbReference type="NCBIfam" id="TIGR00321">
    <property type="entry name" value="dhys"/>
    <property type="match status" value="1"/>
</dbReference>
<dbReference type="SUPFAM" id="SSF52467">
    <property type="entry name" value="DHS-like NAD/FAD-binding domain"/>
    <property type="match status" value="1"/>
</dbReference>
<dbReference type="GO" id="GO:0005737">
    <property type="term" value="C:cytoplasm"/>
    <property type="evidence" value="ECO:0007669"/>
    <property type="project" value="TreeGrafter"/>
</dbReference>
<dbReference type="PANTHER" id="PTHR11703">
    <property type="entry name" value="DEOXYHYPUSINE SYNTHASE"/>
    <property type="match status" value="1"/>
</dbReference>